<evidence type="ECO:0000256" key="12">
    <source>
        <dbReference type="ARBA" id="ARBA00022824"/>
    </source>
</evidence>
<dbReference type="Gene3D" id="3.40.630.10">
    <property type="entry name" value="Zn peptidases"/>
    <property type="match status" value="1"/>
</dbReference>
<evidence type="ECO:0000256" key="13">
    <source>
        <dbReference type="ARBA" id="ARBA00022833"/>
    </source>
</evidence>
<dbReference type="GO" id="GO:0006508">
    <property type="term" value="P:proteolysis"/>
    <property type="evidence" value="ECO:0007669"/>
    <property type="project" value="UniProtKB-KW"/>
</dbReference>
<evidence type="ECO:0000256" key="7">
    <source>
        <dbReference type="ARBA" id="ARBA00022645"/>
    </source>
</evidence>
<keyword evidence="13" id="KW-0862">Zinc</keyword>
<proteinExistence type="predicted"/>
<evidence type="ECO:0000256" key="4">
    <source>
        <dbReference type="ARBA" id="ARBA00004613"/>
    </source>
</evidence>
<evidence type="ECO:0000256" key="6">
    <source>
        <dbReference type="ARBA" id="ARBA00022525"/>
    </source>
</evidence>
<keyword evidence="16" id="KW-0865">Zymogen</keyword>
<organism evidence="23 24">
    <name type="scientific">Aerophototrophica crusticola</name>
    <dbReference type="NCBI Taxonomy" id="1709002"/>
    <lineage>
        <taxon>Bacteria</taxon>
        <taxon>Pseudomonadati</taxon>
        <taxon>Pseudomonadota</taxon>
        <taxon>Alphaproteobacteria</taxon>
        <taxon>Rhodospirillales</taxon>
        <taxon>Rhodospirillaceae</taxon>
        <taxon>Aerophototrophica</taxon>
    </lineage>
</organism>
<dbReference type="SUPFAM" id="SSF53187">
    <property type="entry name" value="Zn-dependent exopeptidases"/>
    <property type="match status" value="1"/>
</dbReference>
<dbReference type="EMBL" id="CP051775">
    <property type="protein sequence ID" value="QJE71843.1"/>
    <property type="molecule type" value="Genomic_DNA"/>
</dbReference>
<dbReference type="GO" id="GO:0004180">
    <property type="term" value="F:carboxypeptidase activity"/>
    <property type="evidence" value="ECO:0007669"/>
    <property type="project" value="UniProtKB-KW"/>
</dbReference>
<feature type="domain" description="Peptidase M28" evidence="22">
    <location>
        <begin position="265"/>
        <end position="452"/>
    </location>
</feature>
<evidence type="ECO:0000256" key="20">
    <source>
        <dbReference type="ARBA" id="ARBA00033328"/>
    </source>
</evidence>
<dbReference type="Pfam" id="PF04389">
    <property type="entry name" value="Peptidase_M28"/>
    <property type="match status" value="1"/>
</dbReference>
<protein>
    <recommendedName>
        <fullName evidence="5">Carboxypeptidase Q</fullName>
    </recommendedName>
    <alternativeName>
        <fullName evidence="20">Plasma glutamate carboxypeptidase</fullName>
    </alternativeName>
</protein>
<dbReference type="GO" id="GO:0005576">
    <property type="term" value="C:extracellular region"/>
    <property type="evidence" value="ECO:0007669"/>
    <property type="project" value="UniProtKB-SubCell"/>
</dbReference>
<evidence type="ECO:0000313" key="24">
    <source>
        <dbReference type="Proteomes" id="UP000501891"/>
    </source>
</evidence>
<accession>A0A858R3S6</accession>
<sequence length="470" mass="49490">MGVKGLVSKGLLLACLVLPLSPALAEPARIPDTAMALAAELRKRALDSRLSYEIVESLTTEVGPRLPGSPGDAAAVAWAEAKLAALGFDRVWTEPVTIPAWERGQAHAHTTSPFPQPLHVTALGNSVPTPDGGLQAEVAFFPSLEALQAAPPDSLAGKVAYVGQRMWKTQDGSSYGAVVPMRSKGAAEAAKRGAVAVLIRSVGTDSRRFPHTGVMSYAEGVPRIPVAALSNPDADQLERLARYGKPVKVHLDLTPRTGPATQTRNVIAEIRGREKPEEIILIGAHLDSWDLGTGAVDDGAGVGVVTAAARLIRDLPQRPRRTIRVVLFAAEEIGLLGAKAYAAAHADELPRHMLATEADFGAGRVWRLETRFGPESLPLADRFMSALMPLGIAKGGNEAHGGPDIGPLRAAGVPVITLTQDGTDYFDLHHTADDTLDKIDPAALAQVTAAYAVAAYLAAEMEGNLRPAGE</sequence>
<dbReference type="GO" id="GO:0005764">
    <property type="term" value="C:lysosome"/>
    <property type="evidence" value="ECO:0007669"/>
    <property type="project" value="UniProtKB-SubCell"/>
</dbReference>
<comment type="subcellular location">
    <subcellularLocation>
        <location evidence="1">Endoplasmic reticulum</location>
    </subcellularLocation>
    <subcellularLocation>
        <location evidence="3">Golgi apparatus</location>
    </subcellularLocation>
    <subcellularLocation>
        <location evidence="2">Lysosome</location>
    </subcellularLocation>
    <subcellularLocation>
        <location evidence="4">Secreted</location>
    </subcellularLocation>
</comment>
<evidence type="ECO:0000256" key="15">
    <source>
        <dbReference type="ARBA" id="ARBA00023049"/>
    </source>
</evidence>
<evidence type="ECO:0000256" key="5">
    <source>
        <dbReference type="ARBA" id="ARBA00014116"/>
    </source>
</evidence>
<dbReference type="Proteomes" id="UP000501891">
    <property type="component" value="Chromosome"/>
</dbReference>
<evidence type="ECO:0000256" key="16">
    <source>
        <dbReference type="ARBA" id="ARBA00023145"/>
    </source>
</evidence>
<evidence type="ECO:0000256" key="3">
    <source>
        <dbReference type="ARBA" id="ARBA00004555"/>
    </source>
</evidence>
<evidence type="ECO:0000256" key="17">
    <source>
        <dbReference type="ARBA" id="ARBA00023180"/>
    </source>
</evidence>
<dbReference type="PANTHER" id="PTHR12053:SF3">
    <property type="entry name" value="CARBOXYPEPTIDASE Q"/>
    <property type="match status" value="1"/>
</dbReference>
<dbReference type="GO" id="GO:0070573">
    <property type="term" value="F:metallodipeptidase activity"/>
    <property type="evidence" value="ECO:0007669"/>
    <property type="project" value="InterPro"/>
</dbReference>
<gene>
    <name evidence="23" type="ORF">HHL28_00805</name>
</gene>
<evidence type="ECO:0000256" key="19">
    <source>
        <dbReference type="ARBA" id="ARBA00025833"/>
    </source>
</evidence>
<keyword evidence="8" id="KW-0645">Protease</keyword>
<dbReference type="InterPro" id="IPR007484">
    <property type="entry name" value="Peptidase_M28"/>
</dbReference>
<evidence type="ECO:0000313" key="23">
    <source>
        <dbReference type="EMBL" id="QJE71843.1"/>
    </source>
</evidence>
<comment type="subunit">
    <text evidence="19">Homodimer. The monomeric form is inactive while the homodimer is active.</text>
</comment>
<evidence type="ECO:0000256" key="21">
    <source>
        <dbReference type="SAM" id="SignalP"/>
    </source>
</evidence>
<keyword evidence="17" id="KW-0325">Glycoprotein</keyword>
<dbReference type="KEGG" id="acru:HHL28_00805"/>
<evidence type="ECO:0000256" key="1">
    <source>
        <dbReference type="ARBA" id="ARBA00004240"/>
    </source>
</evidence>
<evidence type="ECO:0000256" key="9">
    <source>
        <dbReference type="ARBA" id="ARBA00022723"/>
    </source>
</evidence>
<feature type="signal peptide" evidence="21">
    <location>
        <begin position="1"/>
        <end position="25"/>
    </location>
</feature>
<evidence type="ECO:0000256" key="18">
    <source>
        <dbReference type="ARBA" id="ARBA00023228"/>
    </source>
</evidence>
<dbReference type="InterPro" id="IPR039866">
    <property type="entry name" value="CPQ"/>
</dbReference>
<keyword evidence="10 21" id="KW-0732">Signal</keyword>
<reference evidence="23" key="1">
    <citation type="submission" date="2020-04" db="EMBL/GenBank/DDBJ databases">
        <title>A desert anoxygenic phototrophic bacterium fixes CO2 using RubisCO under aerobic conditions.</title>
        <authorList>
            <person name="Tang K."/>
        </authorList>
    </citation>
    <scope>NUCLEOTIDE SEQUENCE [LARGE SCALE GENOMIC DNA]</scope>
    <source>
        <strain evidence="23">MIMtkB3</strain>
    </source>
</reference>
<keyword evidence="24" id="KW-1185">Reference proteome</keyword>
<dbReference type="PANTHER" id="PTHR12053">
    <property type="entry name" value="PROTEASE FAMILY M28 PLASMA GLUTAMATE CARBOXYPEPTIDASE-RELATED"/>
    <property type="match status" value="1"/>
</dbReference>
<evidence type="ECO:0000256" key="14">
    <source>
        <dbReference type="ARBA" id="ARBA00023034"/>
    </source>
</evidence>
<keyword evidence="11" id="KW-0378">Hydrolase</keyword>
<keyword evidence="6" id="KW-0964">Secreted</keyword>
<keyword evidence="18" id="KW-0458">Lysosome</keyword>
<keyword evidence="9" id="KW-0479">Metal-binding</keyword>
<keyword evidence="15" id="KW-0482">Metalloprotease</keyword>
<evidence type="ECO:0000256" key="8">
    <source>
        <dbReference type="ARBA" id="ARBA00022670"/>
    </source>
</evidence>
<evidence type="ECO:0000256" key="2">
    <source>
        <dbReference type="ARBA" id="ARBA00004371"/>
    </source>
</evidence>
<evidence type="ECO:0000256" key="11">
    <source>
        <dbReference type="ARBA" id="ARBA00022801"/>
    </source>
</evidence>
<dbReference type="AlphaFoldDB" id="A0A858R3S6"/>
<dbReference type="GO" id="GO:0046872">
    <property type="term" value="F:metal ion binding"/>
    <property type="evidence" value="ECO:0007669"/>
    <property type="project" value="UniProtKB-KW"/>
</dbReference>
<keyword evidence="14" id="KW-0333">Golgi apparatus</keyword>
<dbReference type="Gene3D" id="3.50.30.30">
    <property type="match status" value="1"/>
</dbReference>
<evidence type="ECO:0000259" key="22">
    <source>
        <dbReference type="Pfam" id="PF04389"/>
    </source>
</evidence>
<name>A0A858R3S6_9PROT</name>
<evidence type="ECO:0000256" key="10">
    <source>
        <dbReference type="ARBA" id="ARBA00022729"/>
    </source>
</evidence>
<keyword evidence="12" id="KW-0256">Endoplasmic reticulum</keyword>
<feature type="chain" id="PRO_5032472777" description="Carboxypeptidase Q" evidence="21">
    <location>
        <begin position="26"/>
        <end position="470"/>
    </location>
</feature>
<keyword evidence="7" id="KW-0121">Carboxypeptidase</keyword>